<feature type="active site" description="Schiff-base intermediate with substrate; via pyruvic acid; for decarboxylase activity" evidence="12">
    <location>
        <position position="226"/>
    </location>
</feature>
<comment type="function">
    <text evidence="12">Catalyzes the formation of phosphatidylethanolamine (PtdEtn) from phosphatidylserine (PtdSer).</text>
</comment>
<evidence type="ECO:0000313" key="13">
    <source>
        <dbReference type="EMBL" id="MFC0473584.1"/>
    </source>
</evidence>
<keyword evidence="11 12" id="KW-0670">Pyruvate</keyword>
<protein>
    <recommendedName>
        <fullName evidence="12">Phosphatidylserine decarboxylase proenzyme</fullName>
        <ecNumber evidence="12">4.1.1.65</ecNumber>
    </recommendedName>
    <component>
        <recommendedName>
            <fullName evidence="12">Phosphatidylserine decarboxylase alpha chain</fullName>
        </recommendedName>
    </component>
    <component>
        <recommendedName>
            <fullName evidence="12">Phosphatidylserine decarboxylase beta chain</fullName>
        </recommendedName>
    </component>
</protein>
<dbReference type="HAMAP" id="MF_00662">
    <property type="entry name" value="PS_decarb_PSD_B_type1"/>
    <property type="match status" value="1"/>
</dbReference>
<evidence type="ECO:0000256" key="1">
    <source>
        <dbReference type="ARBA" id="ARBA00005189"/>
    </source>
</evidence>
<keyword evidence="6 12" id="KW-0472">Membrane</keyword>
<evidence type="ECO:0000256" key="11">
    <source>
        <dbReference type="ARBA" id="ARBA00023317"/>
    </source>
</evidence>
<feature type="active site" description="Charge relay system; for autoendoproteolytic cleavage activity" evidence="12">
    <location>
        <position position="86"/>
    </location>
</feature>
<evidence type="ECO:0000313" key="14">
    <source>
        <dbReference type="Proteomes" id="UP001589838"/>
    </source>
</evidence>
<evidence type="ECO:0000256" key="10">
    <source>
        <dbReference type="ARBA" id="ARBA00023264"/>
    </source>
</evidence>
<name>A0ABV6KJT9_9BACI</name>
<dbReference type="EMBL" id="JBHLUX010000095">
    <property type="protein sequence ID" value="MFC0473584.1"/>
    <property type="molecule type" value="Genomic_DNA"/>
</dbReference>
<comment type="PTM">
    <text evidence="12">Is synthesized initially as an inactive proenzyme. Formation of the active enzyme involves a self-maturation process in which the active site pyruvoyl group is generated from an internal serine residue via an autocatalytic post-translational modification. Two non-identical subunits are generated from the proenzyme in this reaction, and the pyruvate is formed at the N-terminus of the alpha chain, which is derived from the carboxyl end of the proenzyme. The autoendoproteolytic cleavage occurs by a canonical serine protease mechanism, in which the side chain hydroxyl group of the serine supplies its oxygen atom to form the C-terminus of the beta chain, while the remainder of the serine residue undergoes an oxidative deamination to produce ammonia and the pyruvoyl prosthetic group on the alpha chain. During this reaction, the Ser that is part of the protease active site of the proenzyme becomes the pyruvoyl prosthetic group, which constitutes an essential element of the active site of the mature decarboxylase.</text>
</comment>
<feature type="modified residue" description="Pyruvic acid (Ser); by autocatalysis" evidence="12">
    <location>
        <position position="226"/>
    </location>
</feature>
<accession>A0ABV6KJT9</accession>
<gene>
    <name evidence="12" type="primary">psd</name>
    <name evidence="13" type="ORF">ACFFHM_24525</name>
</gene>
<comment type="subcellular location">
    <subcellularLocation>
        <location evidence="12">Cell membrane</location>
        <topology evidence="12">Peripheral membrane protein</topology>
    </subcellularLocation>
</comment>
<proteinExistence type="inferred from homology"/>
<keyword evidence="8 12" id="KW-0594">Phospholipid biosynthesis</keyword>
<dbReference type="RefSeq" id="WP_335962922.1">
    <property type="nucleotide sequence ID" value="NZ_JAXBLX010000037.1"/>
</dbReference>
<feature type="site" description="Cleavage (non-hydrolytic); by autocatalysis" evidence="12">
    <location>
        <begin position="225"/>
        <end position="226"/>
    </location>
</feature>
<dbReference type="EC" id="4.1.1.65" evidence="12"/>
<dbReference type="Proteomes" id="UP001589838">
    <property type="component" value="Unassembled WGS sequence"/>
</dbReference>
<keyword evidence="7 12" id="KW-0865">Zymogen</keyword>
<feature type="chain" id="PRO_5044904680" description="Phosphatidylserine decarboxylase beta chain" evidence="12">
    <location>
        <begin position="1"/>
        <end position="225"/>
    </location>
</feature>
<evidence type="ECO:0000256" key="6">
    <source>
        <dbReference type="ARBA" id="ARBA00023136"/>
    </source>
</evidence>
<comment type="pathway">
    <text evidence="1">Lipid metabolism.</text>
</comment>
<keyword evidence="2 12" id="KW-1003">Cell membrane</keyword>
<feature type="active site" description="Charge relay system; for autoendoproteolytic cleavage activity" evidence="12">
    <location>
        <position position="142"/>
    </location>
</feature>
<keyword evidence="3 12" id="KW-0444">Lipid biosynthesis</keyword>
<feature type="chain" id="PRO_5044904679" description="Phosphatidylserine decarboxylase alpha chain" evidence="12">
    <location>
        <begin position="226"/>
        <end position="264"/>
    </location>
</feature>
<comment type="similarity">
    <text evidence="12">Belongs to the phosphatidylserine decarboxylase family. PSD-B subfamily. Prokaryotic type I sub-subfamily.</text>
</comment>
<dbReference type="GO" id="GO:0004609">
    <property type="term" value="F:phosphatidylserine decarboxylase activity"/>
    <property type="evidence" value="ECO:0007669"/>
    <property type="project" value="UniProtKB-EC"/>
</dbReference>
<dbReference type="NCBIfam" id="TIGR00163">
    <property type="entry name" value="PS_decarb"/>
    <property type="match status" value="1"/>
</dbReference>
<comment type="pathway">
    <text evidence="12">Phospholipid metabolism; phosphatidylethanolamine biosynthesis; phosphatidylethanolamine from CDP-diacylglycerol: step 2/2.</text>
</comment>
<comment type="caution">
    <text evidence="13">The sequence shown here is derived from an EMBL/GenBank/DDBJ whole genome shotgun (WGS) entry which is preliminary data.</text>
</comment>
<sequence>MKTMLFRSCIELTNHRLTSAMLRRFSRSKLSKPFIKPFATTFKLKQSEMGKPLSAYEHLHDLFTRELKPGVRVIDKNHQSMVSPVDGIMAQSGNLDNETLFHVKGQTYNIVEMLGSQEAAKPYHNGYYFILYLSPSHYHRIHSPVDGTIIRQWKLGGQSYPVNNMGLQYGKRPLSRNYRVITEVEVDRKQLAIVKVGAMNINTIELTHKGSSLQKGEEMAYFSFGSTVVLLVEHELVSDIDVLENMEVVVGQKLANFTRKEATP</sequence>
<feature type="active site" description="Charge relay system; for autoendoproteolytic cleavage activity" evidence="12">
    <location>
        <position position="226"/>
    </location>
</feature>
<evidence type="ECO:0000256" key="7">
    <source>
        <dbReference type="ARBA" id="ARBA00023145"/>
    </source>
</evidence>
<dbReference type="PANTHER" id="PTHR10067">
    <property type="entry name" value="PHOSPHATIDYLSERINE DECARBOXYLASE"/>
    <property type="match status" value="1"/>
</dbReference>
<dbReference type="Pfam" id="PF02666">
    <property type="entry name" value="PS_Dcarbxylase"/>
    <property type="match status" value="1"/>
</dbReference>
<keyword evidence="4 12" id="KW-0210">Decarboxylase</keyword>
<keyword evidence="10 12" id="KW-1208">Phospholipid metabolism</keyword>
<evidence type="ECO:0000256" key="3">
    <source>
        <dbReference type="ARBA" id="ARBA00022516"/>
    </source>
</evidence>
<comment type="catalytic activity">
    <reaction evidence="12">
        <text>a 1,2-diacyl-sn-glycero-3-phospho-L-serine + H(+) = a 1,2-diacyl-sn-glycero-3-phosphoethanolamine + CO2</text>
        <dbReference type="Rhea" id="RHEA:20828"/>
        <dbReference type="ChEBI" id="CHEBI:15378"/>
        <dbReference type="ChEBI" id="CHEBI:16526"/>
        <dbReference type="ChEBI" id="CHEBI:57262"/>
        <dbReference type="ChEBI" id="CHEBI:64612"/>
        <dbReference type="EC" id="4.1.1.65"/>
    </reaction>
</comment>
<evidence type="ECO:0000256" key="12">
    <source>
        <dbReference type="HAMAP-Rule" id="MF_00662"/>
    </source>
</evidence>
<evidence type="ECO:0000256" key="8">
    <source>
        <dbReference type="ARBA" id="ARBA00023209"/>
    </source>
</evidence>
<comment type="cofactor">
    <cofactor evidence="12">
        <name>pyruvate</name>
        <dbReference type="ChEBI" id="CHEBI:15361"/>
    </cofactor>
    <text evidence="12">Binds 1 pyruvoyl group covalently per subunit.</text>
</comment>
<reference evidence="13 14" key="1">
    <citation type="submission" date="2024-09" db="EMBL/GenBank/DDBJ databases">
        <authorList>
            <person name="Sun Q."/>
            <person name="Mori K."/>
        </authorList>
    </citation>
    <scope>NUCLEOTIDE SEQUENCE [LARGE SCALE GENOMIC DNA]</scope>
    <source>
        <strain evidence="13 14">NCAIM B.02610</strain>
    </source>
</reference>
<comment type="subunit">
    <text evidence="12">Heterodimer of a large membrane-associated beta subunit and a small pyruvoyl-containing alpha subunit.</text>
</comment>
<dbReference type="NCBIfam" id="NF002853">
    <property type="entry name" value="PRK03140.1"/>
    <property type="match status" value="1"/>
</dbReference>
<evidence type="ECO:0000256" key="2">
    <source>
        <dbReference type="ARBA" id="ARBA00022475"/>
    </source>
</evidence>
<organism evidence="13 14">
    <name type="scientific">Halalkalibacter kiskunsagensis</name>
    <dbReference type="NCBI Taxonomy" id="1548599"/>
    <lineage>
        <taxon>Bacteria</taxon>
        <taxon>Bacillati</taxon>
        <taxon>Bacillota</taxon>
        <taxon>Bacilli</taxon>
        <taxon>Bacillales</taxon>
        <taxon>Bacillaceae</taxon>
        <taxon>Halalkalibacter</taxon>
    </lineage>
</organism>
<dbReference type="InterPro" id="IPR003817">
    <property type="entry name" value="PS_Dcarbxylase"/>
</dbReference>
<keyword evidence="14" id="KW-1185">Reference proteome</keyword>
<dbReference type="InterPro" id="IPR033177">
    <property type="entry name" value="PSD-B"/>
</dbReference>
<dbReference type="InterPro" id="IPR033178">
    <property type="entry name" value="PSD_type1_pro"/>
</dbReference>
<keyword evidence="9 12" id="KW-0456">Lyase</keyword>
<evidence type="ECO:0000256" key="9">
    <source>
        <dbReference type="ARBA" id="ARBA00023239"/>
    </source>
</evidence>
<keyword evidence="5 12" id="KW-0443">Lipid metabolism</keyword>
<evidence type="ECO:0000256" key="4">
    <source>
        <dbReference type="ARBA" id="ARBA00022793"/>
    </source>
</evidence>
<dbReference type="PANTHER" id="PTHR10067:SF6">
    <property type="entry name" value="PHOSPHATIDYLSERINE DECARBOXYLASE PROENZYME, MITOCHONDRIAL"/>
    <property type="match status" value="1"/>
</dbReference>
<evidence type="ECO:0000256" key="5">
    <source>
        <dbReference type="ARBA" id="ARBA00023098"/>
    </source>
</evidence>